<reference evidence="1 2" key="1">
    <citation type="submission" date="2022-04" db="EMBL/GenBank/DDBJ databases">
        <title>Rhizobium coralii sp. nov., isolated from coral Turbinaria peltata.</title>
        <authorList>
            <person name="Sun H."/>
        </authorList>
    </citation>
    <scope>NUCLEOTIDE SEQUENCE [LARGE SCALE GENOMIC DNA]</scope>
    <source>
        <strain evidence="1 2">NTR19</strain>
    </source>
</reference>
<evidence type="ECO:0000313" key="1">
    <source>
        <dbReference type="EMBL" id="MCK8778812.1"/>
    </source>
</evidence>
<keyword evidence="2" id="KW-1185">Reference proteome</keyword>
<dbReference type="RefSeq" id="WP_248681666.1">
    <property type="nucleotide sequence ID" value="NZ_JALPRY010000003.1"/>
</dbReference>
<organism evidence="1 2">
    <name type="scientific">Neorhizobium turbinariae</name>
    <dbReference type="NCBI Taxonomy" id="2937795"/>
    <lineage>
        <taxon>Bacteria</taxon>
        <taxon>Pseudomonadati</taxon>
        <taxon>Pseudomonadota</taxon>
        <taxon>Alphaproteobacteria</taxon>
        <taxon>Hyphomicrobiales</taxon>
        <taxon>Rhizobiaceae</taxon>
        <taxon>Rhizobium/Agrobacterium group</taxon>
        <taxon>Neorhizobium</taxon>
    </lineage>
</organism>
<dbReference type="Proteomes" id="UP001202827">
    <property type="component" value="Unassembled WGS sequence"/>
</dbReference>
<protein>
    <submittedName>
        <fullName evidence="1">Uncharacterized protein</fullName>
    </submittedName>
</protein>
<evidence type="ECO:0000313" key="2">
    <source>
        <dbReference type="Proteomes" id="UP001202827"/>
    </source>
</evidence>
<dbReference type="EMBL" id="JALPRY010000003">
    <property type="protein sequence ID" value="MCK8778812.1"/>
    <property type="molecule type" value="Genomic_DNA"/>
</dbReference>
<gene>
    <name evidence="1" type="ORF">M0654_02340</name>
</gene>
<sequence length="96" mass="10571">MEHVHKSIRDLSVDEREEIFVSIAQVLEGTAREAFAEGNRHFAAISSNMAEAIRVNADELARDNLDAAEQVLQQAAAVITQFKAAHPYPMISTAVH</sequence>
<accession>A0ABT0ILQ3</accession>
<comment type="caution">
    <text evidence="1">The sequence shown here is derived from an EMBL/GenBank/DDBJ whole genome shotgun (WGS) entry which is preliminary data.</text>
</comment>
<name>A0ABT0ILQ3_9HYPH</name>
<proteinExistence type="predicted"/>